<feature type="region of interest" description="Disordered" evidence="1">
    <location>
        <begin position="1"/>
        <end position="31"/>
    </location>
</feature>
<dbReference type="eggNOG" id="ENOG502RJJK">
    <property type="taxonomic scope" value="Eukaryota"/>
</dbReference>
<dbReference type="PANTHER" id="PTHR46951">
    <property type="entry name" value="BED-TYPE DOMAIN-CONTAINING PROTEIN"/>
    <property type="match status" value="1"/>
</dbReference>
<dbReference type="HOGENOM" id="CLU_1386287_0_0_1"/>
<organism evidence="3 4">
    <name type="scientific">Setaria italica</name>
    <name type="common">Foxtail millet</name>
    <name type="synonym">Panicum italicum</name>
    <dbReference type="NCBI Taxonomy" id="4555"/>
    <lineage>
        <taxon>Eukaryota</taxon>
        <taxon>Viridiplantae</taxon>
        <taxon>Streptophyta</taxon>
        <taxon>Embryophyta</taxon>
        <taxon>Tracheophyta</taxon>
        <taxon>Spermatophyta</taxon>
        <taxon>Magnoliopsida</taxon>
        <taxon>Liliopsida</taxon>
        <taxon>Poales</taxon>
        <taxon>Poaceae</taxon>
        <taxon>PACMAD clade</taxon>
        <taxon>Panicoideae</taxon>
        <taxon>Panicodae</taxon>
        <taxon>Paniceae</taxon>
        <taxon>Cenchrinae</taxon>
        <taxon>Setaria</taxon>
    </lineage>
</organism>
<name>K3YC20_SETIT</name>
<dbReference type="InParanoid" id="K3YC20"/>
<evidence type="ECO:0000256" key="1">
    <source>
        <dbReference type="SAM" id="MobiDB-lite"/>
    </source>
</evidence>
<dbReference type="InterPro" id="IPR007021">
    <property type="entry name" value="DUF659"/>
</dbReference>
<reference evidence="3" key="2">
    <citation type="submission" date="2018-08" db="UniProtKB">
        <authorList>
            <consortium name="EnsemblPlants"/>
        </authorList>
    </citation>
    <scope>IDENTIFICATION</scope>
    <source>
        <strain evidence="3">Yugu1</strain>
    </source>
</reference>
<dbReference type="OMA" id="HMEDYKE"/>
<feature type="domain" description="DUF659" evidence="2">
    <location>
        <begin position="104"/>
        <end position="196"/>
    </location>
</feature>
<dbReference type="STRING" id="4555.K3YC20"/>
<dbReference type="EMBL" id="AGNK02004067">
    <property type="status" value="NOT_ANNOTATED_CDS"/>
    <property type="molecule type" value="Genomic_DNA"/>
</dbReference>
<evidence type="ECO:0000313" key="3">
    <source>
        <dbReference type="EnsemblPlants" id="KQK96249"/>
    </source>
</evidence>
<reference evidence="4" key="1">
    <citation type="journal article" date="2012" name="Nat. Biotechnol.">
        <title>Reference genome sequence of the model plant Setaria.</title>
        <authorList>
            <person name="Bennetzen J.L."/>
            <person name="Schmutz J."/>
            <person name="Wang H."/>
            <person name="Percifield R."/>
            <person name="Hawkins J."/>
            <person name="Pontaroli A.C."/>
            <person name="Estep M."/>
            <person name="Feng L."/>
            <person name="Vaughn J.N."/>
            <person name="Grimwood J."/>
            <person name="Jenkins J."/>
            <person name="Barry K."/>
            <person name="Lindquist E."/>
            <person name="Hellsten U."/>
            <person name="Deshpande S."/>
            <person name="Wang X."/>
            <person name="Wu X."/>
            <person name="Mitros T."/>
            <person name="Triplett J."/>
            <person name="Yang X."/>
            <person name="Ye C.Y."/>
            <person name="Mauro-Herrera M."/>
            <person name="Wang L."/>
            <person name="Li P."/>
            <person name="Sharma M."/>
            <person name="Sharma R."/>
            <person name="Ronald P.C."/>
            <person name="Panaud O."/>
            <person name="Kellogg E.A."/>
            <person name="Brutnell T.P."/>
            <person name="Doust A.N."/>
            <person name="Tuskan G.A."/>
            <person name="Rokhsar D."/>
            <person name="Devos K.M."/>
        </authorList>
    </citation>
    <scope>NUCLEOTIDE SEQUENCE [LARGE SCALE GENOMIC DNA]</scope>
    <source>
        <strain evidence="4">cv. Yugu1</strain>
    </source>
</reference>
<dbReference type="Proteomes" id="UP000004995">
    <property type="component" value="Unassembled WGS sequence"/>
</dbReference>
<evidence type="ECO:0000313" key="4">
    <source>
        <dbReference type="Proteomes" id="UP000004995"/>
    </source>
</evidence>
<dbReference type="Pfam" id="PF04937">
    <property type="entry name" value="DUF659"/>
    <property type="match status" value="1"/>
</dbReference>
<sequence length="197" mass="21628">MPIGRASSSTSPLGRTSGSTPPLGRASCSGSQTTMNRFYRSPSVSQVPFDIDLACSKGDAKVRLGKALAKWFQSDDILGRKADNPYFVAAIKLAQQLGEGVAIPTGRDIDGPLLDMSYDDLKAHMEDYKENWGPFGVTVMCDSWRGPTKMCIINFMIFCNGCMFFHKTVNATGRVQNADFIYDCIKEVVVEEVGQEF</sequence>
<feature type="compositionally biased region" description="Polar residues" evidence="1">
    <location>
        <begin position="1"/>
        <end position="20"/>
    </location>
</feature>
<proteinExistence type="predicted"/>
<dbReference type="PANTHER" id="PTHR46951:SF2">
    <property type="entry name" value="BED-TYPE DOMAIN-CONTAINING PROTEIN"/>
    <property type="match status" value="1"/>
</dbReference>
<accession>K3YC20</accession>
<dbReference type="AlphaFoldDB" id="K3YC20"/>
<protein>
    <recommendedName>
        <fullName evidence="2">DUF659 domain-containing protein</fullName>
    </recommendedName>
</protein>
<dbReference type="Gramene" id="KQK96249">
    <property type="protein sequence ID" value="KQK96249"/>
    <property type="gene ID" value="SETIT_011764mg"/>
</dbReference>
<dbReference type="EnsemblPlants" id="KQK96249">
    <property type="protein sequence ID" value="KQK96249"/>
    <property type="gene ID" value="SETIT_011764mg"/>
</dbReference>
<evidence type="ECO:0000259" key="2">
    <source>
        <dbReference type="Pfam" id="PF04937"/>
    </source>
</evidence>
<keyword evidence="4" id="KW-1185">Reference proteome</keyword>